<dbReference type="VEuPathDB" id="FungiDB:PV09_04598"/>
<feature type="compositionally biased region" description="Low complexity" evidence="3">
    <location>
        <begin position="1408"/>
        <end position="1419"/>
    </location>
</feature>
<evidence type="ECO:0000313" key="6">
    <source>
        <dbReference type="Proteomes" id="UP000053259"/>
    </source>
</evidence>
<protein>
    <recommendedName>
        <fullName evidence="4">BTB domain-containing protein</fullName>
    </recommendedName>
</protein>
<feature type="repeat" description="RCC1" evidence="2">
    <location>
        <begin position="338"/>
        <end position="391"/>
    </location>
</feature>
<feature type="region of interest" description="Disordered" evidence="3">
    <location>
        <begin position="1220"/>
        <end position="1261"/>
    </location>
</feature>
<evidence type="ECO:0000256" key="1">
    <source>
        <dbReference type="ARBA" id="ARBA00022737"/>
    </source>
</evidence>
<dbReference type="InterPro" id="IPR000210">
    <property type="entry name" value="BTB/POZ_dom"/>
</dbReference>
<dbReference type="Pfam" id="PF00651">
    <property type="entry name" value="BTB"/>
    <property type="match status" value="1"/>
</dbReference>
<keyword evidence="1" id="KW-0677">Repeat</keyword>
<accession>A0A0D2AYQ4</accession>
<dbReference type="RefSeq" id="XP_016214173.1">
    <property type="nucleotide sequence ID" value="XM_016357971.1"/>
</dbReference>
<organism evidence="5 6">
    <name type="scientific">Verruconis gallopava</name>
    <dbReference type="NCBI Taxonomy" id="253628"/>
    <lineage>
        <taxon>Eukaryota</taxon>
        <taxon>Fungi</taxon>
        <taxon>Dikarya</taxon>
        <taxon>Ascomycota</taxon>
        <taxon>Pezizomycotina</taxon>
        <taxon>Dothideomycetes</taxon>
        <taxon>Pleosporomycetidae</taxon>
        <taxon>Venturiales</taxon>
        <taxon>Sympoventuriaceae</taxon>
        <taxon>Verruconis</taxon>
    </lineage>
</organism>
<evidence type="ECO:0000313" key="5">
    <source>
        <dbReference type="EMBL" id="KIW04304.1"/>
    </source>
</evidence>
<feature type="region of interest" description="Disordered" evidence="3">
    <location>
        <begin position="1307"/>
        <end position="1375"/>
    </location>
</feature>
<dbReference type="InterPro" id="IPR009091">
    <property type="entry name" value="RCC1/BLIP-II"/>
</dbReference>
<evidence type="ECO:0000256" key="3">
    <source>
        <dbReference type="SAM" id="MobiDB-lite"/>
    </source>
</evidence>
<feature type="compositionally biased region" description="Low complexity" evidence="3">
    <location>
        <begin position="1316"/>
        <end position="1325"/>
    </location>
</feature>
<evidence type="ECO:0000256" key="2">
    <source>
        <dbReference type="PROSITE-ProRule" id="PRU00235"/>
    </source>
</evidence>
<dbReference type="Gene3D" id="1.25.40.20">
    <property type="entry name" value="Ankyrin repeat-containing domain"/>
    <property type="match status" value="1"/>
</dbReference>
<gene>
    <name evidence="5" type="ORF">PV09_04598</name>
</gene>
<dbReference type="SMART" id="SM00225">
    <property type="entry name" value="BTB"/>
    <property type="match status" value="1"/>
</dbReference>
<reference evidence="5 6" key="1">
    <citation type="submission" date="2015-01" db="EMBL/GenBank/DDBJ databases">
        <title>The Genome Sequence of Ochroconis gallopava CBS43764.</title>
        <authorList>
            <consortium name="The Broad Institute Genomics Platform"/>
            <person name="Cuomo C."/>
            <person name="de Hoog S."/>
            <person name="Gorbushina A."/>
            <person name="Stielow B."/>
            <person name="Teixiera M."/>
            <person name="Abouelleil A."/>
            <person name="Chapman S.B."/>
            <person name="Priest M."/>
            <person name="Young S.K."/>
            <person name="Wortman J."/>
            <person name="Nusbaum C."/>
            <person name="Birren B."/>
        </authorList>
    </citation>
    <scope>NUCLEOTIDE SEQUENCE [LARGE SCALE GENOMIC DNA]</scope>
    <source>
        <strain evidence="5 6">CBS 43764</strain>
    </source>
</reference>
<feature type="compositionally biased region" description="Low complexity" evidence="3">
    <location>
        <begin position="1332"/>
        <end position="1342"/>
    </location>
</feature>
<feature type="region of interest" description="Disordered" evidence="3">
    <location>
        <begin position="1514"/>
        <end position="1588"/>
    </location>
</feature>
<feature type="repeat" description="RCC1" evidence="2">
    <location>
        <begin position="452"/>
        <end position="508"/>
    </location>
</feature>
<dbReference type="InterPro" id="IPR036770">
    <property type="entry name" value="Ankyrin_rpt-contain_sf"/>
</dbReference>
<dbReference type="InterPro" id="IPR011333">
    <property type="entry name" value="SKP1/BTB/POZ_sf"/>
</dbReference>
<dbReference type="Gene3D" id="2.130.10.30">
    <property type="entry name" value="Regulator of chromosome condensation 1/beta-lactamase-inhibitor protein II"/>
    <property type="match status" value="1"/>
</dbReference>
<feature type="compositionally biased region" description="Basic residues" evidence="3">
    <location>
        <begin position="1525"/>
        <end position="1539"/>
    </location>
</feature>
<dbReference type="PROSITE" id="PS50012">
    <property type="entry name" value="RCC1_3"/>
    <property type="match status" value="3"/>
</dbReference>
<feature type="compositionally biased region" description="Polar residues" evidence="3">
    <location>
        <begin position="1343"/>
        <end position="1364"/>
    </location>
</feature>
<dbReference type="HOGENOM" id="CLU_002285_0_0_1"/>
<feature type="repeat" description="RCC1" evidence="2">
    <location>
        <begin position="392"/>
        <end position="452"/>
    </location>
</feature>
<dbReference type="InterPro" id="IPR000408">
    <property type="entry name" value="Reg_chr_condens"/>
</dbReference>
<dbReference type="InParanoid" id="A0A0D2AYQ4"/>
<feature type="compositionally biased region" description="Polar residues" evidence="3">
    <location>
        <begin position="1420"/>
        <end position="1434"/>
    </location>
</feature>
<dbReference type="STRING" id="253628.A0A0D2AYQ4"/>
<dbReference type="Pfam" id="PF13540">
    <property type="entry name" value="RCC1_2"/>
    <property type="match status" value="1"/>
</dbReference>
<keyword evidence="6" id="KW-1185">Reference proteome</keyword>
<dbReference type="PANTHER" id="PTHR22872">
    <property type="entry name" value="BTK-BINDING PROTEIN-RELATED"/>
    <property type="match status" value="1"/>
</dbReference>
<dbReference type="PRINTS" id="PR00633">
    <property type="entry name" value="RCCNDNSATION"/>
</dbReference>
<dbReference type="SUPFAM" id="SSF54695">
    <property type="entry name" value="POZ domain"/>
    <property type="match status" value="1"/>
</dbReference>
<dbReference type="Gene3D" id="3.30.710.10">
    <property type="entry name" value="Potassium Channel Kv1.1, Chain A"/>
    <property type="match status" value="1"/>
</dbReference>
<proteinExistence type="predicted"/>
<dbReference type="PROSITE" id="PS50097">
    <property type="entry name" value="BTB"/>
    <property type="match status" value="1"/>
</dbReference>
<dbReference type="Proteomes" id="UP000053259">
    <property type="component" value="Unassembled WGS sequence"/>
</dbReference>
<dbReference type="InterPro" id="IPR051625">
    <property type="entry name" value="Signaling_Regulatory_Domain"/>
</dbReference>
<feature type="region of interest" description="Disordered" evidence="3">
    <location>
        <begin position="1400"/>
        <end position="1446"/>
    </location>
</feature>
<dbReference type="SUPFAM" id="SSF50985">
    <property type="entry name" value="RCC1/BLIP-II"/>
    <property type="match status" value="1"/>
</dbReference>
<name>A0A0D2AYQ4_9PEZI</name>
<dbReference type="GeneID" id="27312571"/>
<feature type="region of interest" description="Disordered" evidence="3">
    <location>
        <begin position="1139"/>
        <end position="1181"/>
    </location>
</feature>
<dbReference type="PANTHER" id="PTHR22872:SF2">
    <property type="entry name" value="INHIBITOR OF BRUTON TYROSINE KINASE"/>
    <property type="match status" value="1"/>
</dbReference>
<feature type="domain" description="BTB" evidence="4">
    <location>
        <begin position="904"/>
        <end position="979"/>
    </location>
</feature>
<dbReference type="SUPFAM" id="SSF48403">
    <property type="entry name" value="Ankyrin repeat"/>
    <property type="match status" value="1"/>
</dbReference>
<dbReference type="EMBL" id="KN847541">
    <property type="protein sequence ID" value="KIW04304.1"/>
    <property type="molecule type" value="Genomic_DNA"/>
</dbReference>
<evidence type="ECO:0000259" key="4">
    <source>
        <dbReference type="PROSITE" id="PS50097"/>
    </source>
</evidence>
<dbReference type="OrthoDB" id="1893551at2759"/>
<sequence>MSGYLWKFYLEDDVENFRRVLLESGYTTRSGGATLKGHTGAKDTIGLGIGSPGSFGTSPSLVVKGKKDVDPALGHGSLTLTRADVNYRDPMGRTLLHLAASSKSQNAYEFASALLGHPLTDIYVQDAENAWTALHRAFYAGNLAIAHNIILRDRQDALGHGSGQIHQLAGGLIKIKDMEGNGPFDLFEMTLQGKMTNTIHLRHHPSANDDSDDESMPGMIAEDKARGSLISYTNLQGDEMFTFGSNQNITLGFGDEDDRHNPERISLRRPDHLYFEAYQEYVKSLSSHWAGGDLSKSSIIQPVFVTDLPSVIRNKPIRIQNVHMSKLHSAVLTDDPKSNLHVCGHGQGGRLGLGDERTRFQFVCVDGGAIANKKIAAVALGQNHTVALSDQGEVFTWGSNDCGQLGYDLPKSPGRDEEAIQTSPRRIFGPLKKETVIGIAASRIHSVAYTETALYTWGKNEGQLGIVHSESRSTKIQAVPRDVAASRFSSPIASVSAIDRATTVLLESREVIVFAHYIYIKVDFHLYGFDNYFLKSSFMTTKYDATPNRICKIVSAGDTICALSTSGQVYTVTVSEPPGLQNNEASTTNPKLGSKNALSTPVRVWSNKKAHLSARDVDIDQSGSIIIVTQAGSVWRRVKRAKIKDATAVGSGENKPKDFKFSRIPGLTRVTAVRASGFGAYAAIREDCQQMRNEIKISPSTLLNDLWPLVPFKPFRTAYESSPSLQKRDLIDLVLISKDPDADIQSILHPRDAPILPYDLLLCSTTSEIEIPIHQFIITARSKIIRTALEELNLFEQFTIPDVLVVKRGEDGLTRVIFQGADVVTLFNLALYFYSDSLAPVWTRPPQQQMAFRYRQVRAELQRIANKLEMNYLESALKRLILPASTLHRDMELAFADASFFENADIVVDLANGEEAWVHGALICQRCPFFEGLFRGRTGGQWLSERRGKLQKPEDAIRVDLRNISQDVFQKVLRHIYAGTGAELFDDVVEDGLDEFLDSVLDVMSAANELMLDRLSEVCQQVIGRYVTTRNVCQLLNAIAPCSVTSFKDKALEYICYNLEAVLQHGHLEELDEDLFYDLDETATRLQVDCSIMSRTGQQEEHIRRKYPDLEKRIEQERRAKIDTIVLFNKYGEVDPRAPASFKAGSFHRADEMPKSTPSRRRSSSHMPQSPSPGATPELKGKSSVNDLMFAMDDDDEDHKMSSGSFKDKITAVLPHQPLATSASSPWGETSKKPVPFSFSPDAGMSTSSREPGKPWGAAPLPSARLDLKEIMQQAASSRTSNLSAGLAAAKSNAPPALPSCSFTNKISQKERKRQQQQLQQLSKSDSLNVQSTGKSTGTTSSPWQTVNQRTKAASRTSSGSAITAQPILSGPKAPQMTMRQTIANPSTPVKDKNVWTGQSIASPSNMQTPSSTQNPPSSRITSTPKRPSNTPSADSPGFAISDRPVTVQSVRHVPKPERTVSSEQRSLVDILSEQEIQKQEIRDFGSKRSLTEIQQEQEFQEWWDKESARVMEQEAAAAANAAKAKSKGSSRGGRRRGRGGGAVGAGDVAAGERKKIGNRGRGRGKEGAGGTESATDATHSANPARRP</sequence>
<feature type="compositionally biased region" description="Low complexity" evidence="3">
    <location>
        <begin position="1514"/>
        <end position="1524"/>
    </location>
</feature>